<evidence type="ECO:0000313" key="7">
    <source>
        <dbReference type="Ensembl" id="ENSGMOP00000031653.1"/>
    </source>
</evidence>
<feature type="domain" description="G-protein coupled receptors family 1 profile" evidence="6">
    <location>
        <begin position="39"/>
        <end position="293"/>
    </location>
</feature>
<feature type="transmembrane region" description="Helical" evidence="5">
    <location>
        <begin position="102"/>
        <end position="122"/>
    </location>
</feature>
<evidence type="ECO:0000256" key="5">
    <source>
        <dbReference type="SAM" id="Phobius"/>
    </source>
</evidence>
<dbReference type="GO" id="GO:0008188">
    <property type="term" value="F:neuropeptide receptor activity"/>
    <property type="evidence" value="ECO:0007669"/>
    <property type="project" value="InterPro"/>
</dbReference>
<reference evidence="7" key="1">
    <citation type="submission" date="2019-07" db="EMBL/GenBank/DDBJ databases">
        <authorList>
            <consortium name="Wellcome Sanger Institute Data Sharing"/>
        </authorList>
    </citation>
    <scope>NUCLEOTIDE SEQUENCE [LARGE SCALE GENOMIC DNA]</scope>
</reference>
<feature type="transmembrane region" description="Helical" evidence="5">
    <location>
        <begin position="227"/>
        <end position="248"/>
    </location>
</feature>
<reference evidence="7" key="3">
    <citation type="submission" date="2025-09" db="UniProtKB">
        <authorList>
            <consortium name="Ensembl"/>
        </authorList>
    </citation>
    <scope>IDENTIFICATION</scope>
</reference>
<keyword evidence="3 5" id="KW-1133">Transmembrane helix</keyword>
<gene>
    <name evidence="7" type="primary">si:dkey-78k11.9</name>
</gene>
<dbReference type="Gene3D" id="1.20.1070.10">
    <property type="entry name" value="Rhodopsin 7-helix transmembrane proteins"/>
    <property type="match status" value="1"/>
</dbReference>
<dbReference type="InterPro" id="IPR000276">
    <property type="entry name" value="GPCR_Rhodpsn"/>
</dbReference>
<proteinExistence type="predicted"/>
<dbReference type="PANTHER" id="PTHR24244:SF0">
    <property type="entry name" value="G-PROTEIN COUPLED RECEPTORS FAMILY 1 PROFILE DOMAIN-CONTAINING PROTEIN"/>
    <property type="match status" value="1"/>
</dbReference>
<protein>
    <recommendedName>
        <fullName evidence="6">G-protein coupled receptors family 1 profile domain-containing protein</fullName>
    </recommendedName>
</protein>
<feature type="transmembrane region" description="Helical" evidence="5">
    <location>
        <begin position="60"/>
        <end position="82"/>
    </location>
</feature>
<accession>A0A8C5AHX9</accession>
<dbReference type="Proteomes" id="UP000694546">
    <property type="component" value="Chromosome 1"/>
</dbReference>
<keyword evidence="2 5" id="KW-0812">Transmembrane</keyword>
<reference evidence="7" key="2">
    <citation type="submission" date="2025-08" db="UniProtKB">
        <authorList>
            <consortium name="Ensembl"/>
        </authorList>
    </citation>
    <scope>IDENTIFICATION</scope>
</reference>
<feature type="transmembrane region" description="Helical" evidence="5">
    <location>
        <begin position="134"/>
        <end position="155"/>
    </location>
</feature>
<evidence type="ECO:0000256" key="1">
    <source>
        <dbReference type="ARBA" id="ARBA00004370"/>
    </source>
</evidence>
<dbReference type="Pfam" id="PF00001">
    <property type="entry name" value="7tm_1"/>
    <property type="match status" value="1"/>
</dbReference>
<dbReference type="GO" id="GO:0016020">
    <property type="term" value="C:membrane"/>
    <property type="evidence" value="ECO:0007669"/>
    <property type="project" value="UniProtKB-SubCell"/>
</dbReference>
<sequence length="333" mass="37657">MVKIEPVPSNFSCGAINLDFTHAFLPTVFILVFIFGTVFNVWGLRGVYKGWKKMGNINVFVLNLGIADLLYVFTLPFLIHYYAQKSKWTFGAAFCKVTRFCFNLNLYGSIGFLTCISIYRYLGIVHPMRVMGKISTRHSVVISAVVWTLVLIQILPDMSFEKTPSNSSQSCYDTTEDSRIDGYLSYSLGWSITGFAVPLLIILACYGHVVVVLATNANVNALLKQRCLKLVIILTILFAICFIPYHVFRYLNLQSRRSKLQGVCHANFRSIYIAHQVGRGLACLNSALNPLMYLVANDDFLMHLHNLNQQARLSLAGWKTAVLYRKTSRMEES</sequence>
<comment type="subcellular location">
    <subcellularLocation>
        <location evidence="1">Membrane</location>
    </subcellularLocation>
</comment>
<evidence type="ECO:0000256" key="4">
    <source>
        <dbReference type="ARBA" id="ARBA00023136"/>
    </source>
</evidence>
<dbReference type="SUPFAM" id="SSF81321">
    <property type="entry name" value="Family A G protein-coupled receptor-like"/>
    <property type="match status" value="1"/>
</dbReference>
<dbReference type="PROSITE" id="PS50262">
    <property type="entry name" value="G_PROTEIN_RECEP_F1_2"/>
    <property type="match status" value="1"/>
</dbReference>
<evidence type="ECO:0000256" key="3">
    <source>
        <dbReference type="ARBA" id="ARBA00022989"/>
    </source>
</evidence>
<evidence type="ECO:0000313" key="8">
    <source>
        <dbReference type="Proteomes" id="UP000694546"/>
    </source>
</evidence>
<keyword evidence="8" id="KW-1185">Reference proteome</keyword>
<keyword evidence="4 5" id="KW-0472">Membrane</keyword>
<dbReference type="AlphaFoldDB" id="A0A8C5AHX9"/>
<feature type="transmembrane region" description="Helical" evidence="5">
    <location>
        <begin position="188"/>
        <end position="215"/>
    </location>
</feature>
<organism evidence="7 8">
    <name type="scientific">Gadus morhua</name>
    <name type="common">Atlantic cod</name>
    <dbReference type="NCBI Taxonomy" id="8049"/>
    <lineage>
        <taxon>Eukaryota</taxon>
        <taxon>Metazoa</taxon>
        <taxon>Chordata</taxon>
        <taxon>Craniata</taxon>
        <taxon>Vertebrata</taxon>
        <taxon>Euteleostomi</taxon>
        <taxon>Actinopterygii</taxon>
        <taxon>Neopterygii</taxon>
        <taxon>Teleostei</taxon>
        <taxon>Neoteleostei</taxon>
        <taxon>Acanthomorphata</taxon>
        <taxon>Zeiogadaria</taxon>
        <taxon>Gadariae</taxon>
        <taxon>Gadiformes</taxon>
        <taxon>Gadoidei</taxon>
        <taxon>Gadidae</taxon>
        <taxon>Gadus</taxon>
    </lineage>
</organism>
<dbReference type="GeneTree" id="ENSGT00940000155094"/>
<evidence type="ECO:0000256" key="2">
    <source>
        <dbReference type="ARBA" id="ARBA00022692"/>
    </source>
</evidence>
<dbReference type="PRINTS" id="PR01157">
    <property type="entry name" value="P2YPURNOCPTR"/>
</dbReference>
<name>A0A8C5AHX9_GADMO</name>
<dbReference type="OMA" id="IIGCYCH"/>
<evidence type="ECO:0000259" key="6">
    <source>
        <dbReference type="PROSITE" id="PS50262"/>
    </source>
</evidence>
<dbReference type="InterPro" id="IPR017452">
    <property type="entry name" value="GPCR_Rhodpsn_7TM"/>
</dbReference>
<feature type="transmembrane region" description="Helical" evidence="5">
    <location>
        <begin position="28"/>
        <end position="48"/>
    </location>
</feature>
<dbReference type="PANTHER" id="PTHR24244">
    <property type="entry name" value="NEUROPEPTIDE S RECEPTOR"/>
    <property type="match status" value="1"/>
</dbReference>
<dbReference type="InterPro" id="IPR027294">
    <property type="entry name" value="NPS_rcpt"/>
</dbReference>
<dbReference type="PRINTS" id="PR00237">
    <property type="entry name" value="GPCRRHODOPSN"/>
</dbReference>
<dbReference type="Ensembl" id="ENSGMOT00000049631.1">
    <property type="protein sequence ID" value="ENSGMOP00000031653.1"/>
    <property type="gene ID" value="ENSGMOG00000031673.1"/>
</dbReference>